<keyword evidence="1" id="KW-0472">Membrane</keyword>
<evidence type="ECO:0000313" key="3">
    <source>
        <dbReference type="Proteomes" id="UP000199476"/>
    </source>
</evidence>
<feature type="transmembrane region" description="Helical" evidence="1">
    <location>
        <begin position="28"/>
        <end position="52"/>
    </location>
</feature>
<accession>A0A1G9P576</accession>
<keyword evidence="1" id="KW-1133">Transmembrane helix</keyword>
<feature type="transmembrane region" description="Helical" evidence="1">
    <location>
        <begin position="72"/>
        <end position="97"/>
    </location>
</feature>
<reference evidence="2 3" key="1">
    <citation type="submission" date="2016-10" db="EMBL/GenBank/DDBJ databases">
        <authorList>
            <person name="de Groot N.N."/>
        </authorList>
    </citation>
    <scope>NUCLEOTIDE SEQUENCE [LARGE SCALE GENOMIC DNA]</scope>
    <source>
        <strain evidence="2 3">SLAS-1</strain>
    </source>
</reference>
<gene>
    <name evidence="2" type="ORF">SAMN04488692_11212</name>
</gene>
<dbReference type="RefSeq" id="WP_234985547.1">
    <property type="nucleotide sequence ID" value="NZ_FNGO01000012.1"/>
</dbReference>
<dbReference type="STRING" id="321763.SAMN04488692_11212"/>
<keyword evidence="1" id="KW-0812">Transmembrane</keyword>
<evidence type="ECO:0000313" key="2">
    <source>
        <dbReference type="EMBL" id="SDL93859.1"/>
    </source>
</evidence>
<organism evidence="2 3">
    <name type="scientific">Halarsenatibacter silvermanii</name>
    <dbReference type="NCBI Taxonomy" id="321763"/>
    <lineage>
        <taxon>Bacteria</taxon>
        <taxon>Bacillati</taxon>
        <taxon>Bacillota</taxon>
        <taxon>Clostridia</taxon>
        <taxon>Halanaerobiales</taxon>
        <taxon>Halarsenatibacteraceae</taxon>
        <taxon>Halarsenatibacter</taxon>
    </lineage>
</organism>
<keyword evidence="3" id="KW-1185">Reference proteome</keyword>
<protein>
    <submittedName>
        <fullName evidence="2">Uncharacterized protein</fullName>
    </submittedName>
</protein>
<sequence length="246" mass="27338">MIIFGEEKAGIKNERTCERIGSNRKIPFLITSSYFLSFLFIRIAVIIAGSVQSPASQAAKSGELRFYIGTNIILFGYHIHHLVIGIFLIALAGWFAIVGSQKISRSELAIMYGIGMGLFMDEVGMLLSWGDYWSTTTYVLSLLLAGIFLNVIYFPDFWAEVRGQLKHTNPQHFISVRDTSRNFVIRGVDIVAEEASDTNKITGTFSGIIYIGVGLLVIAYPDLVYYWVAGGFLLQGISALVQTWKA</sequence>
<evidence type="ECO:0000256" key="1">
    <source>
        <dbReference type="SAM" id="Phobius"/>
    </source>
</evidence>
<dbReference type="Proteomes" id="UP000199476">
    <property type="component" value="Unassembled WGS sequence"/>
</dbReference>
<feature type="transmembrane region" description="Helical" evidence="1">
    <location>
        <begin position="109"/>
        <end position="129"/>
    </location>
</feature>
<dbReference type="AlphaFoldDB" id="A0A1G9P576"/>
<feature type="transmembrane region" description="Helical" evidence="1">
    <location>
        <begin position="135"/>
        <end position="154"/>
    </location>
</feature>
<dbReference type="EMBL" id="FNGO01000012">
    <property type="protein sequence ID" value="SDL93859.1"/>
    <property type="molecule type" value="Genomic_DNA"/>
</dbReference>
<proteinExistence type="predicted"/>
<name>A0A1G9P576_9FIRM</name>
<feature type="transmembrane region" description="Helical" evidence="1">
    <location>
        <begin position="201"/>
        <end position="219"/>
    </location>
</feature>